<protein>
    <submittedName>
        <fullName evidence="2">RidA/YER057c/UK114 superfamily protein</fullName>
    </submittedName>
</protein>
<accession>A0A6J4KHI8</accession>
<feature type="region of interest" description="Disordered" evidence="1">
    <location>
        <begin position="1"/>
        <end position="55"/>
    </location>
</feature>
<name>A0A6J4KHI8_9SPHI</name>
<feature type="compositionally biased region" description="Basic and acidic residues" evidence="1">
    <location>
        <begin position="1"/>
        <end position="15"/>
    </location>
</feature>
<feature type="compositionally biased region" description="Basic residues" evidence="1">
    <location>
        <begin position="32"/>
        <end position="50"/>
    </location>
</feature>
<sequence>GYHPDEPRRTAEGRHPPAGVGRHRIEDGVPRRAGRLGHRRGHGWRGRPPRPARAVLPQRRHRLVRGWRLLRRRGEADHLRRRLDPRHAAPAGGGDRPGSREAGCHPGRADHRAGRQRARRPRSHGRGRGHCGHRL</sequence>
<feature type="compositionally biased region" description="Basic and acidic residues" evidence="1">
    <location>
        <begin position="97"/>
        <end position="113"/>
    </location>
</feature>
<feature type="non-terminal residue" evidence="2">
    <location>
        <position position="1"/>
    </location>
</feature>
<evidence type="ECO:0000313" key="2">
    <source>
        <dbReference type="EMBL" id="CAA9306257.1"/>
    </source>
</evidence>
<dbReference type="AlphaFoldDB" id="A0A6J4KHI8"/>
<feature type="non-terminal residue" evidence="2">
    <location>
        <position position="135"/>
    </location>
</feature>
<dbReference type="EMBL" id="CADCTQ010000481">
    <property type="protein sequence ID" value="CAA9306257.1"/>
    <property type="molecule type" value="Genomic_DNA"/>
</dbReference>
<organism evidence="2">
    <name type="scientific">uncultured Cytophagales bacterium</name>
    <dbReference type="NCBI Taxonomy" id="158755"/>
    <lineage>
        <taxon>Bacteria</taxon>
        <taxon>Pseudomonadati</taxon>
        <taxon>Bacteroidota</taxon>
        <taxon>Sphingobacteriia</taxon>
        <taxon>Sphingobacteriales</taxon>
        <taxon>environmental samples</taxon>
    </lineage>
</organism>
<reference evidence="2" key="1">
    <citation type="submission" date="2020-02" db="EMBL/GenBank/DDBJ databases">
        <authorList>
            <person name="Meier V. D."/>
        </authorList>
    </citation>
    <scope>NUCLEOTIDE SEQUENCE</scope>
    <source>
        <strain evidence="2">AVDCRST_MAG56</strain>
    </source>
</reference>
<gene>
    <name evidence="2" type="ORF">AVDCRST_MAG56-5834</name>
</gene>
<evidence type="ECO:0000256" key="1">
    <source>
        <dbReference type="SAM" id="MobiDB-lite"/>
    </source>
</evidence>
<feature type="region of interest" description="Disordered" evidence="1">
    <location>
        <begin position="71"/>
        <end position="135"/>
    </location>
</feature>
<feature type="compositionally biased region" description="Basic residues" evidence="1">
    <location>
        <begin position="114"/>
        <end position="135"/>
    </location>
</feature>
<proteinExistence type="predicted"/>